<reference evidence="3" key="1">
    <citation type="submission" date="2025-08" db="UniProtKB">
        <authorList>
            <consortium name="RefSeq"/>
        </authorList>
    </citation>
    <scope>IDENTIFICATION</scope>
</reference>
<dbReference type="RefSeq" id="XP_055895726.1">
    <property type="nucleotide sequence ID" value="XM_056039751.1"/>
</dbReference>
<proteinExistence type="predicted"/>
<feature type="compositionally biased region" description="Acidic residues" evidence="1">
    <location>
        <begin position="81"/>
        <end position="102"/>
    </location>
</feature>
<dbReference type="GeneID" id="129927916"/>
<organism evidence="2 3">
    <name type="scientific">Biomphalaria glabrata</name>
    <name type="common">Bloodfluke planorb</name>
    <name type="synonym">Freshwater snail</name>
    <dbReference type="NCBI Taxonomy" id="6526"/>
    <lineage>
        <taxon>Eukaryota</taxon>
        <taxon>Metazoa</taxon>
        <taxon>Spiralia</taxon>
        <taxon>Lophotrochozoa</taxon>
        <taxon>Mollusca</taxon>
        <taxon>Gastropoda</taxon>
        <taxon>Heterobranchia</taxon>
        <taxon>Euthyneura</taxon>
        <taxon>Panpulmonata</taxon>
        <taxon>Hygrophila</taxon>
        <taxon>Lymnaeoidea</taxon>
        <taxon>Planorbidae</taxon>
        <taxon>Biomphalaria</taxon>
    </lineage>
</organism>
<gene>
    <name evidence="3" type="primary">LOC129927916</name>
</gene>
<dbReference type="AlphaFoldDB" id="A0A9W3B8G2"/>
<sequence length="215" mass="24523">MCSRSSKIDSSTVFKLESQVSYTEHTITRPPRRHCFQLSCNVRGHIINIPSRRYLMADDGESCDDVEVLVSILEELLDENEADDVTDDDADESSDESSDDEKNDSTVVTLEQCLGHDERDVILKAIKSDDDRISLVGYTYFTAMMVFQEFLQVKVKDCVIDGRQNSRRYLTIITGRRQDQGASVHSNVLYFLRSNGYSFMAQRDAIIVDLQNSRQ</sequence>
<accession>A0A9W3B8G2</accession>
<dbReference type="Proteomes" id="UP001165740">
    <property type="component" value="Chromosome 8"/>
</dbReference>
<protein>
    <submittedName>
        <fullName evidence="3">Uncharacterized protein LOC129927916 isoform X1</fullName>
    </submittedName>
</protein>
<feature type="region of interest" description="Disordered" evidence="1">
    <location>
        <begin position="81"/>
        <end position="106"/>
    </location>
</feature>
<evidence type="ECO:0000313" key="3">
    <source>
        <dbReference type="RefSeq" id="XP_055895726.1"/>
    </source>
</evidence>
<dbReference type="OrthoDB" id="10386522at2759"/>
<evidence type="ECO:0000313" key="2">
    <source>
        <dbReference type="Proteomes" id="UP001165740"/>
    </source>
</evidence>
<evidence type="ECO:0000256" key="1">
    <source>
        <dbReference type="SAM" id="MobiDB-lite"/>
    </source>
</evidence>
<keyword evidence="2" id="KW-1185">Reference proteome</keyword>
<name>A0A9W3B8G2_BIOGL</name>